<feature type="compositionally biased region" description="Gly residues" evidence="1">
    <location>
        <begin position="67"/>
        <end position="86"/>
    </location>
</feature>
<name>A0A2J7ZPS9_9CHLO</name>
<organism evidence="2 3">
    <name type="scientific">Tetrabaena socialis</name>
    <dbReference type="NCBI Taxonomy" id="47790"/>
    <lineage>
        <taxon>Eukaryota</taxon>
        <taxon>Viridiplantae</taxon>
        <taxon>Chlorophyta</taxon>
        <taxon>core chlorophytes</taxon>
        <taxon>Chlorophyceae</taxon>
        <taxon>CS clade</taxon>
        <taxon>Chlamydomonadales</taxon>
        <taxon>Tetrabaenaceae</taxon>
        <taxon>Tetrabaena</taxon>
    </lineage>
</organism>
<dbReference type="Proteomes" id="UP000236333">
    <property type="component" value="Unassembled WGS sequence"/>
</dbReference>
<proteinExistence type="predicted"/>
<dbReference type="EMBL" id="PGGS01000686">
    <property type="protein sequence ID" value="PNH02278.1"/>
    <property type="molecule type" value="Genomic_DNA"/>
</dbReference>
<protein>
    <submittedName>
        <fullName evidence="2">Uncharacterized protein</fullName>
    </submittedName>
</protein>
<dbReference type="AlphaFoldDB" id="A0A2J7ZPS9"/>
<sequence>MSLQKSEFAPTRGSYRERLNYRPQSCSFKAAAPTWSNCLVACFEGKKPPQTQVQGLPEVAVVLAPGGEQGGSGEGGVLAGGAGEGGVAPMSQLT</sequence>
<evidence type="ECO:0000256" key="1">
    <source>
        <dbReference type="SAM" id="MobiDB-lite"/>
    </source>
</evidence>
<comment type="caution">
    <text evidence="2">The sequence shown here is derived from an EMBL/GenBank/DDBJ whole genome shotgun (WGS) entry which is preliminary data.</text>
</comment>
<evidence type="ECO:0000313" key="2">
    <source>
        <dbReference type="EMBL" id="PNH02278.1"/>
    </source>
</evidence>
<keyword evidence="3" id="KW-1185">Reference proteome</keyword>
<evidence type="ECO:0000313" key="3">
    <source>
        <dbReference type="Proteomes" id="UP000236333"/>
    </source>
</evidence>
<accession>A0A2J7ZPS9</accession>
<gene>
    <name evidence="2" type="ORF">TSOC_011754</name>
</gene>
<feature type="region of interest" description="Disordered" evidence="1">
    <location>
        <begin position="65"/>
        <end position="94"/>
    </location>
</feature>
<reference evidence="2 3" key="1">
    <citation type="journal article" date="2017" name="Mol. Biol. Evol.">
        <title>The 4-celled Tetrabaena socialis nuclear genome reveals the essential components for genetic control of cell number at the origin of multicellularity in the volvocine lineage.</title>
        <authorList>
            <person name="Featherston J."/>
            <person name="Arakaki Y."/>
            <person name="Hanschen E.R."/>
            <person name="Ferris P.J."/>
            <person name="Michod R.E."/>
            <person name="Olson B.J.S.C."/>
            <person name="Nozaki H."/>
            <person name="Durand P.M."/>
        </authorList>
    </citation>
    <scope>NUCLEOTIDE SEQUENCE [LARGE SCALE GENOMIC DNA]</scope>
    <source>
        <strain evidence="2 3">NIES-571</strain>
    </source>
</reference>